<dbReference type="SUPFAM" id="SSF54292">
    <property type="entry name" value="2Fe-2S ferredoxin-like"/>
    <property type="match status" value="1"/>
</dbReference>
<dbReference type="InterPro" id="IPR025192">
    <property type="entry name" value="Succ_DH/fum_Rdtase_N"/>
</dbReference>
<keyword evidence="5" id="KW-0560">Oxidoreductase</keyword>
<dbReference type="InterPro" id="IPR036010">
    <property type="entry name" value="2Fe-2S_ferredoxin-like_sf"/>
</dbReference>
<comment type="similarity">
    <text evidence="2">Belongs to the succinate dehydrogenase/fumarate reductase iron-sulfur protein family.</text>
</comment>
<dbReference type="InterPro" id="IPR006058">
    <property type="entry name" value="2Fe2S_fd_BS"/>
</dbReference>
<comment type="cofactor">
    <cofactor evidence="3">
        <name>[2Fe-2S] cluster</name>
        <dbReference type="ChEBI" id="CHEBI:190135"/>
    </cofactor>
</comment>
<dbReference type="RefSeq" id="WP_144351209.1">
    <property type="nucleotide sequence ID" value="NZ_CP036259.1"/>
</dbReference>
<dbReference type="GO" id="GO:0022904">
    <property type="term" value="P:respiratory electron transport chain"/>
    <property type="evidence" value="ECO:0007669"/>
    <property type="project" value="TreeGrafter"/>
</dbReference>
<dbReference type="InterPro" id="IPR012675">
    <property type="entry name" value="Beta-grasp_dom_sf"/>
</dbReference>
<dbReference type="InterPro" id="IPR050573">
    <property type="entry name" value="SDH/FRD_Iron-Sulfur"/>
</dbReference>
<dbReference type="GO" id="GO:0009060">
    <property type="term" value="P:aerobic respiration"/>
    <property type="evidence" value="ECO:0007669"/>
    <property type="project" value="TreeGrafter"/>
</dbReference>
<dbReference type="Pfam" id="PF13085">
    <property type="entry name" value="Fer2_3"/>
    <property type="match status" value="1"/>
</dbReference>
<dbReference type="AlphaFoldDB" id="A0A517DWN2"/>
<dbReference type="Proteomes" id="UP000320776">
    <property type="component" value="Chromosome"/>
</dbReference>
<protein>
    <submittedName>
        <fullName evidence="5">Fumarate reductase iron-sulfur subunit</fullName>
        <ecNumber evidence="5">1.3.5.1</ecNumber>
    </submittedName>
</protein>
<evidence type="ECO:0000256" key="2">
    <source>
        <dbReference type="ARBA" id="ARBA00009433"/>
    </source>
</evidence>
<dbReference type="GO" id="GO:0008177">
    <property type="term" value="F:succinate dehydrogenase (quinone) activity"/>
    <property type="evidence" value="ECO:0007669"/>
    <property type="project" value="UniProtKB-EC"/>
</dbReference>
<evidence type="ECO:0000256" key="1">
    <source>
        <dbReference type="ARBA" id="ARBA00001927"/>
    </source>
</evidence>
<dbReference type="EMBL" id="CP036259">
    <property type="protein sequence ID" value="QDR81752.1"/>
    <property type="molecule type" value="Genomic_DNA"/>
</dbReference>
<evidence type="ECO:0000256" key="3">
    <source>
        <dbReference type="ARBA" id="ARBA00034078"/>
    </source>
</evidence>
<evidence type="ECO:0000313" key="6">
    <source>
        <dbReference type="Proteomes" id="UP000320776"/>
    </source>
</evidence>
<dbReference type="GO" id="GO:0009055">
    <property type="term" value="F:electron transfer activity"/>
    <property type="evidence" value="ECO:0007669"/>
    <property type="project" value="InterPro"/>
</dbReference>
<dbReference type="PANTHER" id="PTHR11921">
    <property type="entry name" value="SUCCINATE DEHYDROGENASE IRON-SULFUR PROTEIN"/>
    <property type="match status" value="1"/>
</dbReference>
<accession>A0A517DWN2</accession>
<dbReference type="GO" id="GO:0051537">
    <property type="term" value="F:2 iron, 2 sulfur cluster binding"/>
    <property type="evidence" value="ECO:0007669"/>
    <property type="project" value="InterPro"/>
</dbReference>
<organism evidence="5 6">
    <name type="scientific">Sporomusa termitida</name>
    <dbReference type="NCBI Taxonomy" id="2377"/>
    <lineage>
        <taxon>Bacteria</taxon>
        <taxon>Bacillati</taxon>
        <taxon>Bacillota</taxon>
        <taxon>Negativicutes</taxon>
        <taxon>Selenomonadales</taxon>
        <taxon>Sporomusaceae</taxon>
        <taxon>Sporomusa</taxon>
    </lineage>
</organism>
<name>A0A517DWN2_9FIRM</name>
<dbReference type="KEGG" id="sted:SPTER_31640"/>
<proteinExistence type="inferred from homology"/>
<keyword evidence="6" id="KW-1185">Reference proteome</keyword>
<feature type="domain" description="Succinate dehydogenase/fumarate reductase N-terminal" evidence="4">
    <location>
        <begin position="5"/>
        <end position="103"/>
    </location>
</feature>
<sequence>MDIRLRIFRFNPETDSLPYYTTYVLPGAEGLTLLMAVKKVYKTIDPTLGFRDYFCGRGLCGSCLMTVDGVVKKSCHVVLEPGREYLVEPARKYPVIRDLVVDFGAQRKAPATGNVFTIAR</sequence>
<dbReference type="EC" id="1.3.5.1" evidence="5"/>
<evidence type="ECO:0000313" key="5">
    <source>
        <dbReference type="EMBL" id="QDR81752.1"/>
    </source>
</evidence>
<dbReference type="OrthoDB" id="9804391at2"/>
<gene>
    <name evidence="5" type="primary">frdB</name>
    <name evidence="5" type="ORF">SPTER_31640</name>
</gene>
<comment type="cofactor">
    <cofactor evidence="1">
        <name>[3Fe-4S] cluster</name>
        <dbReference type="ChEBI" id="CHEBI:21137"/>
    </cofactor>
</comment>
<dbReference type="PANTHER" id="PTHR11921:SF29">
    <property type="entry name" value="SUCCINATE DEHYDROGENASE [UBIQUINONE] IRON-SULFUR SUBUNIT, MITOCHONDRIAL"/>
    <property type="match status" value="1"/>
</dbReference>
<dbReference type="PROSITE" id="PS00197">
    <property type="entry name" value="2FE2S_FER_1"/>
    <property type="match status" value="1"/>
</dbReference>
<dbReference type="Gene3D" id="3.10.20.30">
    <property type="match status" value="1"/>
</dbReference>
<evidence type="ECO:0000259" key="4">
    <source>
        <dbReference type="Pfam" id="PF13085"/>
    </source>
</evidence>
<reference evidence="5 6" key="1">
    <citation type="submission" date="2019-02" db="EMBL/GenBank/DDBJ databases">
        <title>Closed genome of Sporomusa termitida DSM 4440.</title>
        <authorList>
            <person name="Poehlein A."/>
            <person name="Daniel R."/>
        </authorList>
    </citation>
    <scope>NUCLEOTIDE SEQUENCE [LARGE SCALE GENOMIC DNA]</scope>
    <source>
        <strain evidence="5 6">DSM 4440</strain>
    </source>
</reference>